<feature type="coiled-coil region" evidence="6">
    <location>
        <begin position="44"/>
        <end position="75"/>
    </location>
</feature>
<dbReference type="PANTHER" id="PTHR11070:SF17">
    <property type="entry name" value="DNA HELICASE IV"/>
    <property type="match status" value="1"/>
</dbReference>
<dbReference type="PANTHER" id="PTHR11070">
    <property type="entry name" value="UVRD / RECB / PCRA DNA HELICASE FAMILY MEMBER"/>
    <property type="match status" value="1"/>
</dbReference>
<dbReference type="GO" id="GO:0043138">
    <property type="term" value="F:3'-5' DNA helicase activity"/>
    <property type="evidence" value="ECO:0007669"/>
    <property type="project" value="TreeGrafter"/>
</dbReference>
<dbReference type="GO" id="GO:0016787">
    <property type="term" value="F:hydrolase activity"/>
    <property type="evidence" value="ECO:0007669"/>
    <property type="project" value="UniProtKB-UniRule"/>
</dbReference>
<keyword evidence="2 5" id="KW-0378">Hydrolase</keyword>
<dbReference type="Pfam" id="PF00580">
    <property type="entry name" value="UvrD-helicase"/>
    <property type="match status" value="1"/>
</dbReference>
<evidence type="ECO:0000313" key="9">
    <source>
        <dbReference type="Proteomes" id="UP000234237"/>
    </source>
</evidence>
<dbReference type="Pfam" id="PF13538">
    <property type="entry name" value="UvrD_C_2"/>
    <property type="match status" value="1"/>
</dbReference>
<dbReference type="GO" id="GO:0000725">
    <property type="term" value="P:recombinational repair"/>
    <property type="evidence" value="ECO:0007669"/>
    <property type="project" value="TreeGrafter"/>
</dbReference>
<dbReference type="SUPFAM" id="SSF52540">
    <property type="entry name" value="P-loop containing nucleoside triphosphate hydrolases"/>
    <property type="match status" value="1"/>
</dbReference>
<dbReference type="GO" id="GO:0005829">
    <property type="term" value="C:cytosol"/>
    <property type="evidence" value="ECO:0007669"/>
    <property type="project" value="TreeGrafter"/>
</dbReference>
<name>A0A2K9IVY2_9BACI</name>
<dbReference type="GO" id="GO:0003677">
    <property type="term" value="F:DNA binding"/>
    <property type="evidence" value="ECO:0007669"/>
    <property type="project" value="InterPro"/>
</dbReference>
<proteinExistence type="predicted"/>
<dbReference type="InterPro" id="IPR027417">
    <property type="entry name" value="P-loop_NTPase"/>
</dbReference>
<dbReference type="KEGG" id="vpn:A21D_00804"/>
<dbReference type="InterPro" id="IPR048228">
    <property type="entry name" value="HelD_bacillota"/>
</dbReference>
<evidence type="ECO:0000256" key="5">
    <source>
        <dbReference type="PROSITE-ProRule" id="PRU00560"/>
    </source>
</evidence>
<reference evidence="9" key="1">
    <citation type="submission" date="2016-11" db="EMBL/GenBank/DDBJ databases">
        <title>Complete genome sequence of Virgibacillus pantothenticus 21D, a halophilic bacterium isolated from the deep hypersaline anoxic basin Discovery in the Mediterranean Sea.</title>
        <authorList>
            <person name="Zeaiter Z."/>
            <person name="Booth J.M."/>
            <person name="Prosdocimi E.M."/>
            <person name="Mapelli F."/>
            <person name="Fusi M."/>
            <person name="Daffonchio D."/>
            <person name="Borin S."/>
            <person name="Crotti E."/>
        </authorList>
    </citation>
    <scope>NUCLEOTIDE SEQUENCE [LARGE SCALE GENOMIC DNA]</scope>
    <source>
        <strain evidence="9">21D</strain>
    </source>
</reference>
<dbReference type="InterPro" id="IPR027785">
    <property type="entry name" value="UvrD-like_helicase_C"/>
</dbReference>
<sequence>MLNRLKYYVSFLYNYPNLHYIMFEKEGQGKWKGVAEMPEMHKDLPQEQQRVDHIREEINQKENKLFKKTAQLKENVIELRKTFWDDVTVNLDEPDDVIETEASIKQQAELLAQKETVHGSLAKELKTLNKLKDNPYFGRIDFKEDGEEKEKIYIGIASLMDKEEEDFLIYDWRAPISSLYYDYALGEASYQTLAGEISGEISLKRQFIIRQGKMKAMFDTGLTIGDQLLQEALGNNASTTMRNIVATIQKEQNKIIRNEKSKLLLVQGVAGSGKTSAALQRIAYLMYRYRKQLNPENVMLFSPNPLFTSYINNVLPELGEENVRQTTFYHFVQKKVGDDFSVESPFDQMEYMLTNKHTMTDQIRMQGIEYKSSLAFKQMVDAYLATLHDKGICFRPVLFRGEVLISKEAIADYFYTMESSISLPNRMELVADWLLKELTSIQQEEVSKDWVGEKIELLDKEAYAKAYYKARQQGADSVMDEEAILRKAVVHKMFASMKAKVKDFAFVDVAKTFEQLFKYHPELAELPNSWKDMAAQTVEHIQSSHLQWEDVTPYVYFKGQLLGDMKDRSVRYLVIDEAQDFSAFQFAYVSELFPHTRMTLLGDINQTIYAPISKQNPLLLKDGEEVERITLMKSYRPTKQLVQFTKHFVPGEHEIEPFEREGNKPKLIYVNKETQRKEVLKHQIKNLMNEGYETIALVTKSLQESKHIYDALTGEVPCTLLDEETYTLSKGVLIIPVYLAKGIEFDAVIIPDATNSNYTKEDQTLFYIACTRAMHELVMVANEEPNVFIQEASVGTYKADKK</sequence>
<evidence type="ECO:0000256" key="6">
    <source>
        <dbReference type="SAM" id="Coils"/>
    </source>
</evidence>
<evidence type="ECO:0000313" key="8">
    <source>
        <dbReference type="EMBL" id="AUJ23916.1"/>
    </source>
</evidence>
<dbReference type="InterPro" id="IPR014016">
    <property type="entry name" value="UvrD-like_ATP-bd"/>
</dbReference>
<keyword evidence="6" id="KW-0175">Coiled coil</keyword>
<keyword evidence="4 5" id="KW-0067">ATP-binding</keyword>
<dbReference type="Proteomes" id="UP000234237">
    <property type="component" value="Chromosome"/>
</dbReference>
<evidence type="ECO:0000256" key="4">
    <source>
        <dbReference type="ARBA" id="ARBA00022840"/>
    </source>
</evidence>
<dbReference type="GO" id="GO:0005524">
    <property type="term" value="F:ATP binding"/>
    <property type="evidence" value="ECO:0007669"/>
    <property type="project" value="UniProtKB-UniRule"/>
</dbReference>
<evidence type="ECO:0000256" key="3">
    <source>
        <dbReference type="ARBA" id="ARBA00022806"/>
    </source>
</evidence>
<dbReference type="STRING" id="302167.GCA_900166595_03680"/>
<gene>
    <name evidence="8" type="primary">helD</name>
    <name evidence="8" type="ORF">A21D_00804</name>
</gene>
<organism evidence="8 9">
    <name type="scientific">Virgibacillus dokdonensis</name>
    <dbReference type="NCBI Taxonomy" id="302167"/>
    <lineage>
        <taxon>Bacteria</taxon>
        <taxon>Bacillati</taxon>
        <taxon>Bacillota</taxon>
        <taxon>Bacilli</taxon>
        <taxon>Bacillales</taxon>
        <taxon>Bacillaceae</taxon>
        <taxon>Virgibacillus</taxon>
    </lineage>
</organism>
<dbReference type="NCBIfam" id="NF041464">
    <property type="entry name" value="HelD_BACSU"/>
    <property type="match status" value="1"/>
</dbReference>
<feature type="domain" description="UvrD-like helicase ATP-binding" evidence="7">
    <location>
        <begin position="247"/>
        <end position="638"/>
    </location>
</feature>
<dbReference type="AlphaFoldDB" id="A0A2K9IVY2"/>
<feature type="binding site" evidence="5">
    <location>
        <begin position="268"/>
        <end position="275"/>
    </location>
    <ligand>
        <name>ATP</name>
        <dbReference type="ChEBI" id="CHEBI:30616"/>
    </ligand>
</feature>
<dbReference type="InterPro" id="IPR000212">
    <property type="entry name" value="DNA_helicase_UvrD/REP"/>
</dbReference>
<dbReference type="PROSITE" id="PS51198">
    <property type="entry name" value="UVRD_HELICASE_ATP_BIND"/>
    <property type="match status" value="1"/>
</dbReference>
<keyword evidence="1 5" id="KW-0547">Nucleotide-binding</keyword>
<dbReference type="Gene3D" id="3.40.50.300">
    <property type="entry name" value="P-loop containing nucleotide triphosphate hydrolases"/>
    <property type="match status" value="3"/>
</dbReference>
<protein>
    <submittedName>
        <fullName evidence="8">Helicase IV</fullName>
        <ecNumber evidence="8">3.6.4.12</ecNumber>
    </submittedName>
</protein>
<evidence type="ECO:0000259" key="7">
    <source>
        <dbReference type="PROSITE" id="PS51198"/>
    </source>
</evidence>
<keyword evidence="3 5" id="KW-0347">Helicase</keyword>
<dbReference type="EMBL" id="CP018622">
    <property type="protein sequence ID" value="AUJ23916.1"/>
    <property type="molecule type" value="Genomic_DNA"/>
</dbReference>
<evidence type="ECO:0000256" key="1">
    <source>
        <dbReference type="ARBA" id="ARBA00022741"/>
    </source>
</evidence>
<accession>A0A2K9IVY2</accession>
<dbReference type="EC" id="3.6.4.12" evidence="8"/>
<evidence type="ECO:0000256" key="2">
    <source>
        <dbReference type="ARBA" id="ARBA00022801"/>
    </source>
</evidence>